<dbReference type="Pfam" id="PF01395">
    <property type="entry name" value="PBP_GOBP"/>
    <property type="match status" value="1"/>
</dbReference>
<proteinExistence type="predicted"/>
<dbReference type="AlphaFoldDB" id="A0AAV1J0X2"/>
<protein>
    <submittedName>
        <fullName evidence="2">Uncharacterized protein</fullName>
    </submittedName>
</protein>
<dbReference type="Gene3D" id="1.10.238.20">
    <property type="entry name" value="Pheromone/general odorant binding protein domain"/>
    <property type="match status" value="1"/>
</dbReference>
<sequence>MAIFQVFLCICGIGLAYGSEADVKAWFLEKAMECSQEHVVTSEEIRMMKEHQLPESNTGKCLLACMFRKAEWLDDKGMFDEDSAYKLSMKEYPDDKEKLENAKKLFALCKQVNDATVSDGSKGCERSSLLATCLMKNAAQLTIHMSEFIEQEYNHDSLGGRRNSPYI</sequence>
<gene>
    <name evidence="2" type="ORF">LNINA_LOCUS2899</name>
</gene>
<evidence type="ECO:0000313" key="2">
    <source>
        <dbReference type="EMBL" id="CAK1543059.1"/>
    </source>
</evidence>
<feature type="signal peptide" evidence="1">
    <location>
        <begin position="1"/>
        <end position="18"/>
    </location>
</feature>
<dbReference type="SMART" id="SM00708">
    <property type="entry name" value="PhBP"/>
    <property type="match status" value="1"/>
</dbReference>
<keyword evidence="1" id="KW-0732">Signal</keyword>
<dbReference type="SUPFAM" id="SSF47565">
    <property type="entry name" value="Insect pheromone/odorant-binding proteins"/>
    <property type="match status" value="1"/>
</dbReference>
<feature type="chain" id="PRO_5043314839" evidence="1">
    <location>
        <begin position="19"/>
        <end position="167"/>
    </location>
</feature>
<organism evidence="2 3">
    <name type="scientific">Leptosia nina</name>
    <dbReference type="NCBI Taxonomy" id="320188"/>
    <lineage>
        <taxon>Eukaryota</taxon>
        <taxon>Metazoa</taxon>
        <taxon>Ecdysozoa</taxon>
        <taxon>Arthropoda</taxon>
        <taxon>Hexapoda</taxon>
        <taxon>Insecta</taxon>
        <taxon>Pterygota</taxon>
        <taxon>Neoptera</taxon>
        <taxon>Endopterygota</taxon>
        <taxon>Lepidoptera</taxon>
        <taxon>Glossata</taxon>
        <taxon>Ditrysia</taxon>
        <taxon>Papilionoidea</taxon>
        <taxon>Pieridae</taxon>
        <taxon>Pierinae</taxon>
        <taxon>Leptosia</taxon>
    </lineage>
</organism>
<name>A0AAV1J0X2_9NEOP</name>
<dbReference type="Proteomes" id="UP001497472">
    <property type="component" value="Unassembled WGS sequence"/>
</dbReference>
<evidence type="ECO:0000256" key="1">
    <source>
        <dbReference type="SAM" id="SignalP"/>
    </source>
</evidence>
<dbReference type="CDD" id="cd23992">
    <property type="entry name" value="PBP_GOBP"/>
    <property type="match status" value="1"/>
</dbReference>
<dbReference type="InterPro" id="IPR036728">
    <property type="entry name" value="PBP_GOBP_sf"/>
</dbReference>
<comment type="caution">
    <text evidence="2">The sequence shown here is derived from an EMBL/GenBank/DDBJ whole genome shotgun (WGS) entry which is preliminary data.</text>
</comment>
<dbReference type="EMBL" id="CAVLEF010000004">
    <property type="protein sequence ID" value="CAK1543059.1"/>
    <property type="molecule type" value="Genomic_DNA"/>
</dbReference>
<accession>A0AAV1J0X2</accession>
<dbReference type="InterPro" id="IPR006170">
    <property type="entry name" value="PBP/GOBP"/>
</dbReference>
<reference evidence="2 3" key="1">
    <citation type="submission" date="2023-11" db="EMBL/GenBank/DDBJ databases">
        <authorList>
            <person name="Okamura Y."/>
        </authorList>
    </citation>
    <scope>NUCLEOTIDE SEQUENCE [LARGE SCALE GENOMIC DNA]</scope>
</reference>
<dbReference type="GO" id="GO:0005549">
    <property type="term" value="F:odorant binding"/>
    <property type="evidence" value="ECO:0007669"/>
    <property type="project" value="InterPro"/>
</dbReference>
<evidence type="ECO:0000313" key="3">
    <source>
        <dbReference type="Proteomes" id="UP001497472"/>
    </source>
</evidence>
<keyword evidence="3" id="KW-1185">Reference proteome</keyword>